<dbReference type="EMBL" id="JAUQSX010000004">
    <property type="protein sequence ID" value="MDO7846512.1"/>
    <property type="molecule type" value="Genomic_DNA"/>
</dbReference>
<evidence type="ECO:0000313" key="1">
    <source>
        <dbReference type="EMBL" id="MDO7846512.1"/>
    </source>
</evidence>
<keyword evidence="2" id="KW-1185">Reference proteome</keyword>
<reference evidence="1" key="1">
    <citation type="submission" date="2023-07" db="EMBL/GenBank/DDBJ databases">
        <authorList>
            <person name="Kim M.K."/>
        </authorList>
    </citation>
    <scope>NUCLEOTIDE SEQUENCE</scope>
    <source>
        <strain evidence="1">M29</strain>
    </source>
</reference>
<protein>
    <submittedName>
        <fullName evidence="1">Uncharacterized protein</fullName>
    </submittedName>
</protein>
<organism evidence="1 2">
    <name type="scientific">Hymenobacter mellowenesis</name>
    <dbReference type="NCBI Taxonomy" id="3063995"/>
    <lineage>
        <taxon>Bacteria</taxon>
        <taxon>Pseudomonadati</taxon>
        <taxon>Bacteroidota</taxon>
        <taxon>Cytophagia</taxon>
        <taxon>Cytophagales</taxon>
        <taxon>Hymenobacteraceae</taxon>
        <taxon>Hymenobacter</taxon>
    </lineage>
</organism>
<name>A0ABT9AAR5_9BACT</name>
<evidence type="ECO:0000313" key="2">
    <source>
        <dbReference type="Proteomes" id="UP001167796"/>
    </source>
</evidence>
<dbReference type="RefSeq" id="WP_305011200.1">
    <property type="nucleotide sequence ID" value="NZ_JAUQSX010000004.1"/>
</dbReference>
<proteinExistence type="predicted"/>
<dbReference type="Proteomes" id="UP001167796">
    <property type="component" value="Unassembled WGS sequence"/>
</dbReference>
<comment type="caution">
    <text evidence="1">The sequence shown here is derived from an EMBL/GenBank/DDBJ whole genome shotgun (WGS) entry which is preliminary data.</text>
</comment>
<accession>A0ABT9AAR5</accession>
<sequence>MPNTSLSPLDSILAAAEQVRQQLNLKAFDAEGVAHLDNFIKAQRDSFIEAQRDSLPAAEREGVVMALGCFLGQCLVQVYRGEWGTGKDGTTGVGLGGRFFFNPFYLVDAQLNEGESASVAAFFASVPQRLKSPPAARKSWIS</sequence>
<gene>
    <name evidence="1" type="ORF">Q5H92_09105</name>
</gene>